<organism evidence="1 2">
    <name type="scientific">Streptomyces diastaticus subsp. diastaticus</name>
    <dbReference type="NCBI Taxonomy" id="68040"/>
    <lineage>
        <taxon>Bacteria</taxon>
        <taxon>Bacillati</taxon>
        <taxon>Actinomycetota</taxon>
        <taxon>Actinomycetes</taxon>
        <taxon>Kitasatosporales</taxon>
        <taxon>Streptomycetaceae</taxon>
        <taxon>Streptomyces</taxon>
        <taxon>Streptomyces diastaticus group</taxon>
    </lineage>
</organism>
<dbReference type="InterPro" id="IPR036890">
    <property type="entry name" value="HATPase_C_sf"/>
</dbReference>
<name>A0ABQ1CSF2_STRDI</name>
<dbReference type="PANTHER" id="PTHR32387">
    <property type="entry name" value="WU:FJ29H11"/>
    <property type="match status" value="1"/>
</dbReference>
<accession>A0ABQ1CSF2</accession>
<protein>
    <recommendedName>
        <fullName evidence="3">ATP-binding protein</fullName>
    </recommendedName>
</protein>
<dbReference type="SUPFAM" id="SSF55874">
    <property type="entry name" value="ATPase domain of HSP90 chaperone/DNA topoisomerase II/histidine kinase"/>
    <property type="match status" value="1"/>
</dbReference>
<gene>
    <name evidence="1" type="ORF">Sdia_40290</name>
</gene>
<reference evidence="1 2" key="1">
    <citation type="submission" date="2020-02" db="EMBL/GenBank/DDBJ databases">
        <title>Whole genome shotgun sequence of Streptomyces diastaticus subsp. diastaticus NBRC 13412.</title>
        <authorList>
            <person name="Ichikawa N."/>
            <person name="Komaki H."/>
            <person name="Tamura T."/>
        </authorList>
    </citation>
    <scope>NUCLEOTIDE SEQUENCE [LARGE SCALE GENOMIC DNA]</scope>
    <source>
        <strain evidence="1 2">NBRC 13412</strain>
    </source>
</reference>
<keyword evidence="2" id="KW-1185">Reference proteome</keyword>
<dbReference type="InterPro" id="IPR052957">
    <property type="entry name" value="Auxin_embryo_med"/>
</dbReference>
<sequence>MDRQIPPCHHTIRRQQNHSKTLEPPSYTSAREYAGRSLFELLQNGYDAHPRGRCDGQVHVLLDEEEGEWGTLYVANGGTPFAWRNVERVCELAQSSKAVGEGIGNKGVGFRSVLLISDAPEIFSADPDGPNGPELDGYCFRFAHRGDVEAFLGDEPNAHEVAAEFPPLQVPLPLDEVPAICRELAAKGHVTVVRLPLLNEAARAEVRLRLRELAEAKAPVMLFLDRLASLTLERRATTRRARRESSLPSPSRPWIWGSLERFSWPGAAWRRSV</sequence>
<evidence type="ECO:0000313" key="2">
    <source>
        <dbReference type="Proteomes" id="UP000472710"/>
    </source>
</evidence>
<dbReference type="EMBL" id="BLLN01000005">
    <property type="protein sequence ID" value="GFH73261.1"/>
    <property type="molecule type" value="Genomic_DNA"/>
</dbReference>
<dbReference type="RefSeq" id="WP_191835369.1">
    <property type="nucleotide sequence ID" value="NZ_BLLN01000005.1"/>
</dbReference>
<proteinExistence type="predicted"/>
<dbReference type="NCBIfam" id="NF047352">
    <property type="entry name" value="P_loop_sacsin"/>
    <property type="match status" value="1"/>
</dbReference>
<dbReference type="Proteomes" id="UP000472710">
    <property type="component" value="Unassembled WGS sequence"/>
</dbReference>
<dbReference type="PANTHER" id="PTHR32387:SF0">
    <property type="entry name" value="PROTEIN NO VEIN"/>
    <property type="match status" value="1"/>
</dbReference>
<evidence type="ECO:0000313" key="1">
    <source>
        <dbReference type="EMBL" id="GFH73261.1"/>
    </source>
</evidence>
<evidence type="ECO:0008006" key="3">
    <source>
        <dbReference type="Google" id="ProtNLM"/>
    </source>
</evidence>
<dbReference type="Gene3D" id="3.30.565.10">
    <property type="entry name" value="Histidine kinase-like ATPase, C-terminal domain"/>
    <property type="match status" value="1"/>
</dbReference>
<comment type="caution">
    <text evidence="1">The sequence shown here is derived from an EMBL/GenBank/DDBJ whole genome shotgun (WGS) entry which is preliminary data.</text>
</comment>